<proteinExistence type="predicted"/>
<dbReference type="Proteomes" id="UP000765160">
    <property type="component" value="Unassembled WGS sequence"/>
</dbReference>
<reference evidence="1 2" key="1">
    <citation type="submission" date="2020-03" db="EMBL/GenBank/DDBJ databases">
        <title>Roseomonas selenitidurans sp. nov. isolated from soil.</title>
        <authorList>
            <person name="Liu H."/>
        </authorList>
    </citation>
    <scope>NUCLEOTIDE SEQUENCE [LARGE SCALE GENOMIC DNA]</scope>
    <source>
        <strain evidence="1 2">JCM 15073</strain>
    </source>
</reference>
<keyword evidence="2" id="KW-1185">Reference proteome</keyword>
<dbReference type="RefSeq" id="WP_168055396.1">
    <property type="nucleotide sequence ID" value="NZ_JAATJR010000013.1"/>
</dbReference>
<sequence length="69" mass="7812">MAARTTIYRGHRIHSAPHGPGWRLRIVLPRRGGNTILRNRVPRGLPQLLAEARLHIDRLLDGAAWQHAP</sequence>
<protein>
    <submittedName>
        <fullName evidence="1">Uncharacterized protein</fullName>
    </submittedName>
</protein>
<evidence type="ECO:0000313" key="1">
    <source>
        <dbReference type="EMBL" id="NKE48727.1"/>
    </source>
</evidence>
<accession>A0ABX1F8V2</accession>
<organism evidence="1 2">
    <name type="scientific">Falsiroseomonas frigidaquae</name>
    <dbReference type="NCBI Taxonomy" id="487318"/>
    <lineage>
        <taxon>Bacteria</taxon>
        <taxon>Pseudomonadati</taxon>
        <taxon>Pseudomonadota</taxon>
        <taxon>Alphaproteobacteria</taxon>
        <taxon>Acetobacterales</taxon>
        <taxon>Roseomonadaceae</taxon>
        <taxon>Falsiroseomonas</taxon>
    </lineage>
</organism>
<dbReference type="EMBL" id="JAAVTX010000013">
    <property type="protein sequence ID" value="NKE48727.1"/>
    <property type="molecule type" value="Genomic_DNA"/>
</dbReference>
<evidence type="ECO:0000313" key="2">
    <source>
        <dbReference type="Proteomes" id="UP000765160"/>
    </source>
</evidence>
<name>A0ABX1F8V2_9PROT</name>
<gene>
    <name evidence="1" type="ORF">HB662_28435</name>
</gene>
<comment type="caution">
    <text evidence="1">The sequence shown here is derived from an EMBL/GenBank/DDBJ whole genome shotgun (WGS) entry which is preliminary data.</text>
</comment>